<feature type="transmembrane region" description="Helical" evidence="6">
    <location>
        <begin position="313"/>
        <end position="346"/>
    </location>
</feature>
<feature type="transmembrane region" description="Helical" evidence="6">
    <location>
        <begin position="63"/>
        <end position="80"/>
    </location>
</feature>
<keyword evidence="2 6" id="KW-0812">Transmembrane</keyword>
<dbReference type="GO" id="GO:0012505">
    <property type="term" value="C:endomembrane system"/>
    <property type="evidence" value="ECO:0007669"/>
    <property type="project" value="UniProtKB-SubCell"/>
</dbReference>
<dbReference type="InterPro" id="IPR011020">
    <property type="entry name" value="HTTM-like"/>
</dbReference>
<evidence type="ECO:0000256" key="6">
    <source>
        <dbReference type="SAM" id="Phobius"/>
    </source>
</evidence>
<evidence type="ECO:0000313" key="8">
    <source>
        <dbReference type="EMBL" id="MRG96796.1"/>
    </source>
</evidence>
<evidence type="ECO:0000256" key="1">
    <source>
        <dbReference type="ARBA" id="ARBA00004127"/>
    </source>
</evidence>
<comment type="subcellular location">
    <subcellularLocation>
        <location evidence="1">Endomembrane system</location>
        <topology evidence="1">Multi-pass membrane protein</topology>
    </subcellularLocation>
</comment>
<evidence type="ECO:0000259" key="7">
    <source>
        <dbReference type="SMART" id="SM00752"/>
    </source>
</evidence>
<keyword evidence="3 6" id="KW-1133">Transmembrane helix</keyword>
<feature type="transmembrane region" description="Helical" evidence="6">
    <location>
        <begin position="123"/>
        <end position="141"/>
    </location>
</feature>
<dbReference type="PANTHER" id="PTHR39535:SF2">
    <property type="entry name" value="HTTM DOMAIN-CONTAINING PROTEIN"/>
    <property type="match status" value="1"/>
</dbReference>
<dbReference type="OrthoDB" id="5479505at2"/>
<proteinExistence type="predicted"/>
<dbReference type="EMBL" id="WJIE01000013">
    <property type="protein sequence ID" value="MRG96796.1"/>
    <property type="molecule type" value="Genomic_DNA"/>
</dbReference>
<organism evidence="8 9">
    <name type="scientific">Polyangium spumosum</name>
    <dbReference type="NCBI Taxonomy" id="889282"/>
    <lineage>
        <taxon>Bacteria</taxon>
        <taxon>Pseudomonadati</taxon>
        <taxon>Myxococcota</taxon>
        <taxon>Polyangia</taxon>
        <taxon>Polyangiales</taxon>
        <taxon>Polyangiaceae</taxon>
        <taxon>Polyangium</taxon>
    </lineage>
</organism>
<keyword evidence="9" id="KW-1185">Reference proteome</keyword>
<accession>A0A6N7Q0T6</accession>
<evidence type="ECO:0000256" key="2">
    <source>
        <dbReference type="ARBA" id="ARBA00022692"/>
    </source>
</evidence>
<feature type="domain" description="HTTM-like" evidence="7">
    <location>
        <begin position="56"/>
        <end position="351"/>
    </location>
</feature>
<evidence type="ECO:0000256" key="3">
    <source>
        <dbReference type="ARBA" id="ARBA00022989"/>
    </source>
</evidence>
<dbReference type="InterPro" id="IPR052964">
    <property type="entry name" value="Sporulation_signal_mat"/>
</dbReference>
<feature type="region of interest" description="Disordered" evidence="5">
    <location>
        <begin position="1"/>
        <end position="27"/>
    </location>
</feature>
<dbReference type="PANTHER" id="PTHR39535">
    <property type="entry name" value="SPORULATION-DELAYING PROTEIN SDPB"/>
    <property type="match status" value="1"/>
</dbReference>
<feature type="transmembrane region" description="Helical" evidence="6">
    <location>
        <begin position="170"/>
        <end position="190"/>
    </location>
</feature>
<reference evidence="8 9" key="1">
    <citation type="submission" date="2019-10" db="EMBL/GenBank/DDBJ databases">
        <title>A soil myxobacterium in the family Polyangiaceae.</title>
        <authorList>
            <person name="Li Y."/>
            <person name="Wang J."/>
        </authorList>
    </citation>
    <scope>NUCLEOTIDE SEQUENCE [LARGE SCALE GENOMIC DNA]</scope>
    <source>
        <strain evidence="8 9">DSM 14734</strain>
    </source>
</reference>
<gene>
    <name evidence="8" type="ORF">GF068_33460</name>
</gene>
<dbReference type="AlphaFoldDB" id="A0A6N7Q0T6"/>
<dbReference type="SMART" id="SM00752">
    <property type="entry name" value="HTTM"/>
    <property type="match status" value="1"/>
</dbReference>
<evidence type="ECO:0000313" key="9">
    <source>
        <dbReference type="Proteomes" id="UP000440224"/>
    </source>
</evidence>
<feature type="transmembrane region" description="Helical" evidence="6">
    <location>
        <begin position="220"/>
        <end position="241"/>
    </location>
</feature>
<evidence type="ECO:0000256" key="5">
    <source>
        <dbReference type="SAM" id="MobiDB-lite"/>
    </source>
</evidence>
<sequence length="672" mass="75509">MGVRPMSSAIGQPPVDESTAPEALEAAPEGAAEAPRGLAWLSWHLQGYWTIIRDVYLSADRRTLGFARIMIGFLMVMDLFRRTPDWLHMYSDKGVLPTHLNLFRPQAWGAFTLFNAFSTAPELWALWVVLLVTFLCVLVGYKTRIAHVLAAIFVASMNGRILLIENGGYVVYNLLVMWTAFLPMGDRFSVDALLDSMRRRKEANADELNDRKDVVEPRRLTPHVSLVVGVILLQIAAIYYFNVIHKTGTAWRNGTAVHYVLWVDRMVTPIVAAVRGYIPPRLIPYATWFVLISEAVIPICLATPLARSWARRLAVALMCILHIGFGATFVLGPFAWAMCGFSTLLFTSDDWDLAARTMRRAHRARVVLFDGASGASLLLCRLLKRLDRYELLTFRAEPGLTRGIAVERPNDKARLERSAALADIVAALPLGPTIAWLFRLPLLSHLVDAIWSVITARDVSRIFGLRVPHAPGPLATNEPSPLGRKAGRFVATLRELAVVVMLAGAVNQALVELWVVNRRVKVPHPEPLRILAQKMRYLQGWFMFSPNPVMDDGTIVVAAKTIDGRTIDPFTGKPPEFDLTKAQSLRYNQIWSDYFNRMHLPANSAYRDAMKEFLYRYPERTGRPEDTIVSGEVYWVKDLNPPFGKKESYKLEKDKLFSFENPATRGQARSGG</sequence>
<feature type="transmembrane region" description="Helical" evidence="6">
    <location>
        <begin position="285"/>
        <end position="306"/>
    </location>
</feature>
<dbReference type="Proteomes" id="UP000440224">
    <property type="component" value="Unassembled WGS sequence"/>
</dbReference>
<evidence type="ECO:0000256" key="4">
    <source>
        <dbReference type="ARBA" id="ARBA00023136"/>
    </source>
</evidence>
<protein>
    <recommendedName>
        <fullName evidence="7">HTTM-like domain-containing protein</fullName>
    </recommendedName>
</protein>
<comment type="caution">
    <text evidence="8">The sequence shown here is derived from an EMBL/GenBank/DDBJ whole genome shotgun (WGS) entry which is preliminary data.</text>
</comment>
<keyword evidence="4 6" id="KW-0472">Membrane</keyword>
<name>A0A6N7Q0T6_9BACT</name>